<dbReference type="SUPFAM" id="SSF46955">
    <property type="entry name" value="Putative DNA-binding domain"/>
    <property type="match status" value="1"/>
</dbReference>
<evidence type="ECO:0000313" key="3">
    <source>
        <dbReference type="Proteomes" id="UP000002318"/>
    </source>
</evidence>
<dbReference type="HOGENOM" id="CLU_2248422_0_0_12"/>
<evidence type="ECO:0000259" key="1">
    <source>
        <dbReference type="Pfam" id="PF12728"/>
    </source>
</evidence>
<dbReference type="OrthoDB" id="9800023at2"/>
<name>E1R1Z9_SEDSS</name>
<evidence type="ECO:0000313" key="2">
    <source>
        <dbReference type="EMBL" id="ADK81884.1"/>
    </source>
</evidence>
<accession>E1R1Z9</accession>
<dbReference type="InterPro" id="IPR009061">
    <property type="entry name" value="DNA-bd_dom_put_sf"/>
</dbReference>
<dbReference type="AlphaFoldDB" id="E1R1Z9"/>
<dbReference type="GO" id="GO:0003677">
    <property type="term" value="F:DNA binding"/>
    <property type="evidence" value="ECO:0007669"/>
    <property type="project" value="InterPro"/>
</dbReference>
<dbReference type="Proteomes" id="UP000002318">
    <property type="component" value="Chromosome"/>
</dbReference>
<feature type="domain" description="Helix-turn-helix" evidence="1">
    <location>
        <begin position="48"/>
        <end position="95"/>
    </location>
</feature>
<proteinExistence type="predicted"/>
<protein>
    <recommendedName>
        <fullName evidence="1">Helix-turn-helix domain-containing protein</fullName>
    </recommendedName>
</protein>
<organism evidence="2 3">
    <name type="scientific">Sediminispirochaeta smaragdinae (strain DSM 11293 / JCM 15392 / SEBR 4228)</name>
    <name type="common">Spirochaeta smaragdinae</name>
    <dbReference type="NCBI Taxonomy" id="573413"/>
    <lineage>
        <taxon>Bacteria</taxon>
        <taxon>Pseudomonadati</taxon>
        <taxon>Spirochaetota</taxon>
        <taxon>Spirochaetia</taxon>
        <taxon>Spirochaetales</taxon>
        <taxon>Spirochaetaceae</taxon>
        <taxon>Sediminispirochaeta</taxon>
    </lineage>
</organism>
<keyword evidence="3" id="KW-1185">Reference proteome</keyword>
<reference evidence="2 3" key="1">
    <citation type="journal article" date="2010" name="Stand. Genomic Sci.">
        <title>Complete genome sequence of Spirochaeta smaragdinae type strain (SEBR 4228).</title>
        <authorList>
            <person name="Mavromatis K."/>
            <person name="Yasawong M."/>
            <person name="Chertkov O."/>
            <person name="Lapidus A."/>
            <person name="Lucas S."/>
            <person name="Nolan M."/>
            <person name="Del Rio T.G."/>
            <person name="Tice H."/>
            <person name="Cheng J.F."/>
            <person name="Pitluck S."/>
            <person name="Liolios K."/>
            <person name="Ivanova N."/>
            <person name="Tapia R."/>
            <person name="Han C."/>
            <person name="Bruce D."/>
            <person name="Goodwin L."/>
            <person name="Pati A."/>
            <person name="Chen A."/>
            <person name="Palaniappan K."/>
            <person name="Land M."/>
            <person name="Hauser L."/>
            <person name="Chang Y.J."/>
            <person name="Jeffries C.D."/>
            <person name="Detter J.C."/>
            <person name="Rohde M."/>
            <person name="Brambilla E."/>
            <person name="Spring S."/>
            <person name="Goker M."/>
            <person name="Sikorski J."/>
            <person name="Woyke T."/>
            <person name="Bristow J."/>
            <person name="Eisen J.A."/>
            <person name="Markowitz V."/>
            <person name="Hugenholtz P."/>
            <person name="Klenk H.P."/>
            <person name="Kyrpides N.C."/>
        </authorList>
    </citation>
    <scope>NUCLEOTIDE SEQUENCE [LARGE SCALE GENOMIC DNA]</scope>
    <source>
        <strain evidence="3">DSM 11293 / JCM 15392 / SEBR 4228</strain>
    </source>
</reference>
<gene>
    <name evidence="2" type="ordered locus">Spirs_2781</name>
</gene>
<dbReference type="KEGG" id="ssm:Spirs_2781"/>
<dbReference type="NCBIfam" id="TIGR01764">
    <property type="entry name" value="excise"/>
    <property type="match status" value="1"/>
</dbReference>
<dbReference type="RefSeq" id="WP_013255345.1">
    <property type="nucleotide sequence ID" value="NC_014364.1"/>
</dbReference>
<dbReference type="InterPro" id="IPR041657">
    <property type="entry name" value="HTH_17"/>
</dbReference>
<sequence>MDIVNRNETITFDDSIEGVTKTLAEALAMVVSKGIKPVVIEKQDTIVDVKGAAEYLKVSTATIHRMTKDREIPYFKVKGNNRFSIKELEKYISNQMIHPNKRRK</sequence>
<dbReference type="InterPro" id="IPR010093">
    <property type="entry name" value="SinI_DNA-bd"/>
</dbReference>
<dbReference type="Pfam" id="PF12728">
    <property type="entry name" value="HTH_17"/>
    <property type="match status" value="1"/>
</dbReference>
<dbReference type="EMBL" id="CP002116">
    <property type="protein sequence ID" value="ADK81884.1"/>
    <property type="molecule type" value="Genomic_DNA"/>
</dbReference>